<accession>A0A1A6H7P8</accession>
<reference evidence="1 2" key="1">
    <citation type="submission" date="2016-06" db="EMBL/GenBank/DDBJ databases">
        <title>The Draft Genome Sequence and Annotation of the Desert Woodrat Neotoma lepida.</title>
        <authorList>
            <person name="Campbell M."/>
            <person name="Oakeson K.F."/>
            <person name="Yandell M."/>
            <person name="Halpert J.R."/>
            <person name="Dearing D."/>
        </authorList>
    </citation>
    <scope>NUCLEOTIDE SEQUENCE [LARGE SCALE GENOMIC DNA]</scope>
    <source>
        <strain evidence="1">417</strain>
        <tissue evidence="1">Liver</tissue>
    </source>
</reference>
<proteinExistence type="predicted"/>
<comment type="caution">
    <text evidence="1">The sequence shown here is derived from an EMBL/GenBank/DDBJ whole genome shotgun (WGS) entry which is preliminary data.</text>
</comment>
<gene>
    <name evidence="1" type="ORF">A6R68_14830</name>
</gene>
<dbReference type="EMBL" id="LZPO01044406">
    <property type="protein sequence ID" value="OBS74633.1"/>
    <property type="molecule type" value="Genomic_DNA"/>
</dbReference>
<evidence type="ECO:0000313" key="2">
    <source>
        <dbReference type="Proteomes" id="UP000092124"/>
    </source>
</evidence>
<dbReference type="Proteomes" id="UP000092124">
    <property type="component" value="Unassembled WGS sequence"/>
</dbReference>
<protein>
    <submittedName>
        <fullName evidence="1">Uncharacterized protein</fullName>
    </submittedName>
</protein>
<name>A0A1A6H7P8_NEOLE</name>
<dbReference type="OrthoDB" id="10012174at2759"/>
<evidence type="ECO:0000313" key="1">
    <source>
        <dbReference type="EMBL" id="OBS74633.1"/>
    </source>
</evidence>
<sequence length="169" mass="19478">MANGEKKLEAFAVPEKALEQTRLTLGINGAVHHEGFLIKALKHAFDEACAFSWLHQVKHLAQQIMEWQRLNAHGFHSFALLFVEVLQLIHGKYTVSIHIHAAEPILNARSPEHGGFPIEWTATDLQTKTYRRPLFPIFYIDLLPDNGQFHKRSKFFPPHKYLMTQVCQK</sequence>
<organism evidence="1 2">
    <name type="scientific">Neotoma lepida</name>
    <name type="common">Desert woodrat</name>
    <dbReference type="NCBI Taxonomy" id="56216"/>
    <lineage>
        <taxon>Eukaryota</taxon>
        <taxon>Metazoa</taxon>
        <taxon>Chordata</taxon>
        <taxon>Craniata</taxon>
        <taxon>Vertebrata</taxon>
        <taxon>Euteleostomi</taxon>
        <taxon>Mammalia</taxon>
        <taxon>Eutheria</taxon>
        <taxon>Euarchontoglires</taxon>
        <taxon>Glires</taxon>
        <taxon>Rodentia</taxon>
        <taxon>Myomorpha</taxon>
        <taxon>Muroidea</taxon>
        <taxon>Cricetidae</taxon>
        <taxon>Neotominae</taxon>
        <taxon>Neotoma</taxon>
    </lineage>
</organism>
<keyword evidence="2" id="KW-1185">Reference proteome</keyword>
<dbReference type="AlphaFoldDB" id="A0A1A6H7P8"/>